<dbReference type="Gene3D" id="3.30.230.10">
    <property type="match status" value="1"/>
</dbReference>
<keyword evidence="2" id="KW-0819">tRNA processing</keyword>
<dbReference type="AlphaFoldDB" id="A0A133VQD3"/>
<keyword evidence="6" id="KW-0694">RNA-binding</keyword>
<dbReference type="EMBL" id="LHYJ01000007">
    <property type="protein sequence ID" value="KXB08623.1"/>
    <property type="molecule type" value="Genomic_DNA"/>
</dbReference>
<dbReference type="PROSITE" id="PS00648">
    <property type="entry name" value="RIBONUCLEASE_P"/>
    <property type="match status" value="1"/>
</dbReference>
<dbReference type="Proteomes" id="UP000070175">
    <property type="component" value="Unassembled WGS sequence"/>
</dbReference>
<dbReference type="SUPFAM" id="SSF54211">
    <property type="entry name" value="Ribosomal protein S5 domain 2-like"/>
    <property type="match status" value="1"/>
</dbReference>
<sequence>MEDSPIKITKATEGNKRKPVIVVSSKVSKKAVERNTIKRRVREIIKDKTSRLRGCKIIVSPAVLNLSYNQLEQEIKKEINNLPPN</sequence>
<organism evidence="7 8">
    <name type="scientific">candidate division MSBL1 archaeon SCGC-AAA382N08</name>
    <dbReference type="NCBI Taxonomy" id="1698285"/>
    <lineage>
        <taxon>Archaea</taxon>
        <taxon>Methanobacteriati</taxon>
        <taxon>Methanobacteriota</taxon>
        <taxon>candidate division MSBL1</taxon>
    </lineage>
</organism>
<evidence type="ECO:0000313" key="7">
    <source>
        <dbReference type="EMBL" id="KXB08623.1"/>
    </source>
</evidence>
<evidence type="ECO:0000256" key="4">
    <source>
        <dbReference type="ARBA" id="ARBA00022759"/>
    </source>
</evidence>
<dbReference type="InterPro" id="IPR020568">
    <property type="entry name" value="Ribosomal_Su5_D2-typ_SF"/>
</dbReference>
<proteinExistence type="predicted"/>
<dbReference type="InterPro" id="IPR014721">
    <property type="entry name" value="Ribsml_uS5_D2-typ_fold_subgr"/>
</dbReference>
<keyword evidence="4" id="KW-0255">Endonuclease</keyword>
<dbReference type="GO" id="GO:0008033">
    <property type="term" value="P:tRNA processing"/>
    <property type="evidence" value="ECO:0007669"/>
    <property type="project" value="UniProtKB-KW"/>
</dbReference>
<evidence type="ECO:0000313" key="8">
    <source>
        <dbReference type="Proteomes" id="UP000070175"/>
    </source>
</evidence>
<accession>A0A133VQD3</accession>
<dbReference type="InterPro" id="IPR020539">
    <property type="entry name" value="RNase_P_CS"/>
</dbReference>
<name>A0A133VQD3_9EURY</name>
<protein>
    <submittedName>
        <fullName evidence="7">Uncharacterized protein</fullName>
    </submittedName>
</protein>
<reference evidence="7 8" key="1">
    <citation type="journal article" date="2016" name="Sci. Rep.">
        <title>Metabolic traits of an uncultured archaeal lineage -MSBL1- from brine pools of the Red Sea.</title>
        <authorList>
            <person name="Mwirichia R."/>
            <person name="Alam I."/>
            <person name="Rashid M."/>
            <person name="Vinu M."/>
            <person name="Ba-Alawi W."/>
            <person name="Anthony Kamau A."/>
            <person name="Kamanda Ngugi D."/>
            <person name="Goker M."/>
            <person name="Klenk H.P."/>
            <person name="Bajic V."/>
            <person name="Stingl U."/>
        </authorList>
    </citation>
    <scope>NUCLEOTIDE SEQUENCE [LARGE SCALE GENOMIC DNA]</scope>
    <source>
        <strain evidence="7">SCGC-AAA382N08</strain>
    </source>
</reference>
<comment type="caution">
    <text evidence="7">The sequence shown here is derived from an EMBL/GenBank/DDBJ whole genome shotgun (WGS) entry which is preliminary data.</text>
</comment>
<keyword evidence="8" id="KW-1185">Reference proteome</keyword>
<dbReference type="GO" id="GO:0000049">
    <property type="term" value="F:tRNA binding"/>
    <property type="evidence" value="ECO:0007669"/>
    <property type="project" value="InterPro"/>
</dbReference>
<dbReference type="GO" id="GO:0004526">
    <property type="term" value="F:ribonuclease P activity"/>
    <property type="evidence" value="ECO:0007669"/>
    <property type="project" value="InterPro"/>
</dbReference>
<keyword evidence="3" id="KW-0540">Nuclease</keyword>
<evidence type="ECO:0000256" key="6">
    <source>
        <dbReference type="ARBA" id="ARBA00022884"/>
    </source>
</evidence>
<gene>
    <name evidence="7" type="ORF">AKJ56_00740</name>
</gene>
<comment type="function">
    <text evidence="1">RNaseP catalyzes the removal of the 5'-leader sequence from pre-tRNA to produce the mature 5'-terminus. It can also cleave other RNA substrates such as 4.5S RNA. The protein component plays an auxiliary but essential role in vivo by binding to the 5'-leader sequence and broadening the substrate specificity of the ribozyme.</text>
</comment>
<evidence type="ECO:0000256" key="1">
    <source>
        <dbReference type="ARBA" id="ARBA00002663"/>
    </source>
</evidence>
<evidence type="ECO:0000256" key="5">
    <source>
        <dbReference type="ARBA" id="ARBA00022801"/>
    </source>
</evidence>
<dbReference type="InterPro" id="IPR000100">
    <property type="entry name" value="RNase_P"/>
</dbReference>
<dbReference type="Pfam" id="PF00825">
    <property type="entry name" value="Ribonuclease_P"/>
    <property type="match status" value="1"/>
</dbReference>
<evidence type="ECO:0000256" key="3">
    <source>
        <dbReference type="ARBA" id="ARBA00022722"/>
    </source>
</evidence>
<evidence type="ECO:0000256" key="2">
    <source>
        <dbReference type="ARBA" id="ARBA00022694"/>
    </source>
</evidence>
<dbReference type="NCBIfam" id="TIGR00188">
    <property type="entry name" value="rnpA"/>
    <property type="match status" value="1"/>
</dbReference>
<keyword evidence="5" id="KW-0378">Hydrolase</keyword>